<keyword evidence="8" id="KW-1003">Cell membrane</keyword>
<dbReference type="GO" id="GO:0005886">
    <property type="term" value="C:plasma membrane"/>
    <property type="evidence" value="ECO:0007669"/>
    <property type="project" value="UniProtKB-SubCell"/>
</dbReference>
<evidence type="ECO:0000313" key="11">
    <source>
        <dbReference type="EMBL" id="PIR38349.1"/>
    </source>
</evidence>
<comment type="subunit">
    <text evidence="8 9">F-type ATPases have 2 components, CF(1) - the catalytic core - and CF(0) - the membrane proton channel. CF(1) has five subunits: alpha(3), beta(3), gamma(1), delta(1), epsilon(1). CF(0) has three main subunits: a, b and c.</text>
</comment>
<dbReference type="GO" id="GO:0045259">
    <property type="term" value="C:proton-transporting ATP synthase complex"/>
    <property type="evidence" value="ECO:0007669"/>
    <property type="project" value="UniProtKB-KW"/>
</dbReference>
<evidence type="ECO:0000256" key="2">
    <source>
        <dbReference type="ARBA" id="ARBA00005712"/>
    </source>
</evidence>
<dbReference type="GO" id="GO:0012505">
    <property type="term" value="C:endomembrane system"/>
    <property type="evidence" value="ECO:0007669"/>
    <property type="project" value="UniProtKB-SubCell"/>
</dbReference>
<evidence type="ECO:0000259" key="10">
    <source>
        <dbReference type="Pfam" id="PF02823"/>
    </source>
</evidence>
<protein>
    <recommendedName>
        <fullName evidence="8">ATP synthase epsilon chain</fullName>
    </recommendedName>
    <alternativeName>
        <fullName evidence="8">ATP synthase F1 sector epsilon subunit</fullName>
    </alternativeName>
    <alternativeName>
        <fullName evidence="8">F-ATPase epsilon subunit</fullName>
    </alternativeName>
</protein>
<dbReference type="AlphaFoldDB" id="A0A2H0QVN9"/>
<keyword evidence="4 8" id="KW-0406">Ion transport</keyword>
<keyword evidence="3 8" id="KW-0813">Transport</keyword>
<comment type="caution">
    <text evidence="11">The sequence shown here is derived from an EMBL/GenBank/DDBJ whole genome shotgun (WGS) entry which is preliminary data.</text>
</comment>
<keyword evidence="7 8" id="KW-0066">ATP synthesis</keyword>
<evidence type="ECO:0000256" key="8">
    <source>
        <dbReference type="HAMAP-Rule" id="MF_00530"/>
    </source>
</evidence>
<accession>A0A2H0QVN9</accession>
<keyword evidence="6 8" id="KW-0139">CF(1)</keyword>
<dbReference type="HAMAP" id="MF_00530">
    <property type="entry name" value="ATP_synth_epsil_bac"/>
    <property type="match status" value="1"/>
</dbReference>
<evidence type="ECO:0000256" key="6">
    <source>
        <dbReference type="ARBA" id="ARBA00023196"/>
    </source>
</evidence>
<dbReference type="PANTHER" id="PTHR13822">
    <property type="entry name" value="ATP SYNTHASE DELTA/EPSILON CHAIN"/>
    <property type="match status" value="1"/>
</dbReference>
<evidence type="ECO:0000256" key="3">
    <source>
        <dbReference type="ARBA" id="ARBA00022448"/>
    </source>
</evidence>
<comment type="subcellular location">
    <subcellularLocation>
        <location evidence="8">Cell membrane</location>
        <topology evidence="8">Peripheral membrane protein</topology>
    </subcellularLocation>
    <subcellularLocation>
        <location evidence="1">Endomembrane system</location>
        <topology evidence="1">Peripheral membrane protein</topology>
    </subcellularLocation>
</comment>
<dbReference type="GO" id="GO:0046933">
    <property type="term" value="F:proton-transporting ATP synthase activity, rotational mechanism"/>
    <property type="evidence" value="ECO:0007669"/>
    <property type="project" value="UniProtKB-UniRule"/>
</dbReference>
<evidence type="ECO:0000256" key="9">
    <source>
        <dbReference type="RuleBase" id="RU003656"/>
    </source>
</evidence>
<evidence type="ECO:0000256" key="4">
    <source>
        <dbReference type="ARBA" id="ARBA00023065"/>
    </source>
</evidence>
<dbReference type="Pfam" id="PF02823">
    <property type="entry name" value="ATP-synt_DE_N"/>
    <property type="match status" value="1"/>
</dbReference>
<keyword evidence="8" id="KW-0375">Hydrogen ion transport</keyword>
<dbReference type="InterPro" id="IPR001469">
    <property type="entry name" value="ATP_synth_F1_dsu/esu"/>
</dbReference>
<comment type="function">
    <text evidence="8">Produces ATP from ADP in the presence of a proton gradient across the membrane.</text>
</comment>
<organism evidence="11 12">
    <name type="scientific">Candidatus Zambryskibacteria bacterium CG10_big_fil_rev_8_21_14_0_10_42_12</name>
    <dbReference type="NCBI Taxonomy" id="1975115"/>
    <lineage>
        <taxon>Bacteria</taxon>
        <taxon>Candidatus Zambryskiibacteriota</taxon>
    </lineage>
</organism>
<name>A0A2H0QVN9_9BACT</name>
<keyword evidence="5 8" id="KW-0472">Membrane</keyword>
<evidence type="ECO:0000256" key="1">
    <source>
        <dbReference type="ARBA" id="ARBA00004184"/>
    </source>
</evidence>
<dbReference type="Gene3D" id="2.60.15.10">
    <property type="entry name" value="F0F1 ATP synthase delta/epsilon subunit, N-terminal"/>
    <property type="match status" value="1"/>
</dbReference>
<dbReference type="EMBL" id="PCXL01000011">
    <property type="protein sequence ID" value="PIR38349.1"/>
    <property type="molecule type" value="Genomic_DNA"/>
</dbReference>
<dbReference type="Proteomes" id="UP000231333">
    <property type="component" value="Unassembled WGS sequence"/>
</dbReference>
<evidence type="ECO:0000313" key="12">
    <source>
        <dbReference type="Proteomes" id="UP000231333"/>
    </source>
</evidence>
<evidence type="ECO:0000256" key="7">
    <source>
        <dbReference type="ARBA" id="ARBA00023310"/>
    </source>
</evidence>
<dbReference type="CDD" id="cd12152">
    <property type="entry name" value="F1-ATPase_delta"/>
    <property type="match status" value="1"/>
</dbReference>
<proteinExistence type="inferred from homology"/>
<dbReference type="NCBIfam" id="TIGR01216">
    <property type="entry name" value="ATP_synt_epsi"/>
    <property type="match status" value="1"/>
</dbReference>
<sequence>MSNNQNINTKIITPTGVVFSGDTESINIMTSAGEITILPNHAPLISKIDGGHAKLRTEDGEQIYAIGEGVLEIRQNSEVIILVSNAETATSA</sequence>
<dbReference type="SUPFAM" id="SSF51344">
    <property type="entry name" value="Epsilon subunit of F1F0-ATP synthase N-terminal domain"/>
    <property type="match status" value="1"/>
</dbReference>
<dbReference type="InterPro" id="IPR020546">
    <property type="entry name" value="ATP_synth_F1_dsu/esu_N"/>
</dbReference>
<comment type="similarity">
    <text evidence="2 8 9">Belongs to the ATPase epsilon chain family.</text>
</comment>
<gene>
    <name evidence="8 11" type="primary">atpC</name>
    <name evidence="11" type="ORF">COV34_01955</name>
</gene>
<dbReference type="GO" id="GO:0005524">
    <property type="term" value="F:ATP binding"/>
    <property type="evidence" value="ECO:0007669"/>
    <property type="project" value="UniProtKB-UniRule"/>
</dbReference>
<dbReference type="InterPro" id="IPR036771">
    <property type="entry name" value="ATPsynth_dsu/esu_N"/>
</dbReference>
<evidence type="ECO:0000256" key="5">
    <source>
        <dbReference type="ARBA" id="ARBA00023136"/>
    </source>
</evidence>
<reference evidence="11 12" key="1">
    <citation type="submission" date="2017-09" db="EMBL/GenBank/DDBJ databases">
        <title>Depth-based differentiation of microbial function through sediment-hosted aquifers and enrichment of novel symbionts in the deep terrestrial subsurface.</title>
        <authorList>
            <person name="Probst A.J."/>
            <person name="Ladd B."/>
            <person name="Jarett J.K."/>
            <person name="Geller-Mcgrath D.E."/>
            <person name="Sieber C.M."/>
            <person name="Emerson J.B."/>
            <person name="Anantharaman K."/>
            <person name="Thomas B.C."/>
            <person name="Malmstrom R."/>
            <person name="Stieglmeier M."/>
            <person name="Klingl A."/>
            <person name="Woyke T."/>
            <person name="Ryan C.M."/>
            <person name="Banfield J.F."/>
        </authorList>
    </citation>
    <scope>NUCLEOTIDE SEQUENCE [LARGE SCALE GENOMIC DNA]</scope>
    <source>
        <strain evidence="11">CG10_big_fil_rev_8_21_14_0_10_42_12</strain>
    </source>
</reference>
<feature type="domain" description="ATP synthase F1 complex delta/epsilon subunit N-terminal" evidence="10">
    <location>
        <begin position="8"/>
        <end position="86"/>
    </location>
</feature>
<dbReference type="PANTHER" id="PTHR13822:SF10">
    <property type="entry name" value="ATP SYNTHASE EPSILON CHAIN, CHLOROPLASTIC"/>
    <property type="match status" value="1"/>
</dbReference>